<proteinExistence type="predicted"/>
<dbReference type="RefSeq" id="XP_012181483.1">
    <property type="nucleotide sequence ID" value="XM_012326093.1"/>
</dbReference>
<evidence type="ECO:0000313" key="1">
    <source>
        <dbReference type="EMBL" id="CCM02200.1"/>
    </source>
</evidence>
<sequence length="209" mass="24018">MWPWSGSSDVDAPWEVVDAKSVDPVKMYDDEDSLDIIRISHTSLKASYVFNVKTQYVHEDDTSGHKVDLQAALRFTRARVLQEASRLGYNTLLLEGWSITLLRKPSRSTHHTLFRMALRYIARPAFVHTPGERLPPPFLDLLQYWGEETEKAYLTGEEATGVVLLVRSTTKRSSEDKEKLVLDQGDVRQVGSSWHWGSCIKLRLRRYKV</sequence>
<dbReference type="AlphaFoldDB" id="J4GP08"/>
<dbReference type="Proteomes" id="UP000006352">
    <property type="component" value="Unassembled WGS sequence"/>
</dbReference>
<gene>
    <name evidence="1" type="ORF">FIBRA_04280</name>
</gene>
<reference evidence="1 2" key="1">
    <citation type="journal article" date="2012" name="Appl. Environ. Microbiol.">
        <title>Short-read sequencing for genomic analysis of the brown rot fungus Fibroporia radiculosa.</title>
        <authorList>
            <person name="Tang J.D."/>
            <person name="Perkins A.D."/>
            <person name="Sonstegard T.S."/>
            <person name="Schroeder S.G."/>
            <person name="Burgess S.C."/>
            <person name="Diehl S.V."/>
        </authorList>
    </citation>
    <scope>NUCLEOTIDE SEQUENCE [LARGE SCALE GENOMIC DNA]</scope>
    <source>
        <strain evidence="1 2">TFFH 294</strain>
    </source>
</reference>
<dbReference type="HOGENOM" id="CLU_1204798_0_0_1"/>
<organism evidence="1 2">
    <name type="scientific">Fibroporia radiculosa</name>
    <dbReference type="NCBI Taxonomy" id="599839"/>
    <lineage>
        <taxon>Eukaryota</taxon>
        <taxon>Fungi</taxon>
        <taxon>Dikarya</taxon>
        <taxon>Basidiomycota</taxon>
        <taxon>Agaricomycotina</taxon>
        <taxon>Agaricomycetes</taxon>
        <taxon>Polyporales</taxon>
        <taxon>Fibroporiaceae</taxon>
        <taxon>Fibroporia</taxon>
    </lineage>
</organism>
<name>J4GP08_9APHY</name>
<dbReference type="InParanoid" id="J4GP08"/>
<evidence type="ECO:0000313" key="2">
    <source>
        <dbReference type="Proteomes" id="UP000006352"/>
    </source>
</evidence>
<accession>J4GP08</accession>
<dbReference type="GeneID" id="24097111"/>
<keyword evidence="2" id="KW-1185">Reference proteome</keyword>
<protein>
    <submittedName>
        <fullName evidence="1">Uncharacterized protein</fullName>
    </submittedName>
</protein>
<dbReference type="EMBL" id="HE797067">
    <property type="protein sequence ID" value="CCM02200.1"/>
    <property type="molecule type" value="Genomic_DNA"/>
</dbReference>
<dbReference type="OrthoDB" id="3349961at2759"/>